<dbReference type="GO" id="GO:0006002">
    <property type="term" value="P:fructose 6-phosphate metabolic process"/>
    <property type="evidence" value="ECO:0007669"/>
    <property type="project" value="InterPro"/>
</dbReference>
<evidence type="ECO:0000313" key="8">
    <source>
        <dbReference type="EMBL" id="STO17506.1"/>
    </source>
</evidence>
<dbReference type="OrthoDB" id="9802503at2"/>
<dbReference type="GO" id="GO:0046872">
    <property type="term" value="F:metal ion binding"/>
    <property type="evidence" value="ECO:0007669"/>
    <property type="project" value="UniProtKB-KW"/>
</dbReference>
<comment type="activity regulation">
    <text evidence="6">Non-allosteric.</text>
</comment>
<evidence type="ECO:0000256" key="5">
    <source>
        <dbReference type="ARBA" id="ARBA00022842"/>
    </source>
</evidence>
<keyword evidence="2 6" id="KW-0808">Transferase</keyword>
<keyword evidence="6" id="KW-0324">Glycolysis</keyword>
<keyword evidence="5 6" id="KW-0460">Magnesium</keyword>
<name>A0A2J9KQT2_9ACTO</name>
<dbReference type="EMBL" id="UGGQ01000006">
    <property type="protein sequence ID" value="STO17506.1"/>
    <property type="molecule type" value="Genomic_DNA"/>
</dbReference>
<feature type="binding site" evidence="6">
    <location>
        <position position="32"/>
    </location>
    <ligand>
        <name>diphosphate</name>
        <dbReference type="ChEBI" id="CHEBI:33019"/>
    </ligand>
</feature>
<feature type="site" description="Important for catalytic activity and substrate specificity; stabilizes the transition state when the phosphoryl donor is PPi; prevents ATP from binding by mimicking the alpha-phosphate group of ATP" evidence="6">
    <location>
        <position position="142"/>
    </location>
</feature>
<sequence length="418" mass="45977">MPLKNRLENPKNTRKKGDTVSLKRVALLTAGGFAPCLSTAVGMLIERYTESDPNVEIIAYEHGYHGLLTGKYFVIDAEARAHAVRLQNYGGSPIGNSRVKLTNTADLVKRGLIKEGEDALQVAANRLVKDGVDVLHTIGGDDTNTTAADLAAYLETNNYHLTVVGLPKTIDNDVVPIRQSLGAYTAAENTALYASHIISESRVSPRMLIVHEVMGRNCGWLTAYSAKLYREWLDQQQFVPSVGLDRSHWEIHGVYVPEMKMDIKAEAKRLKEIMNRVGNVNIFLSEGAGVMDIVAEMEAAGQTVNRDAFGHVRLDEINPGQYFAKHFATDLQAEKVLVQKSGYFARSAPSNQQDLLLIKGMVDLAVQSAFAGKSGVIGHDEENHDVLSCIDFKRIKGGKPFDVTTPWFQTLLSEIGQI</sequence>
<dbReference type="Gene3D" id="3.40.50.450">
    <property type="match status" value="1"/>
</dbReference>
<feature type="domain" description="Phosphofructokinase" evidence="7">
    <location>
        <begin position="24"/>
        <end position="313"/>
    </location>
</feature>
<gene>
    <name evidence="6 8" type="primary">pfp</name>
    <name evidence="8" type="ORF">NCTC11819_02100</name>
</gene>
<comment type="similarity">
    <text evidence="6">Belongs to the phosphofructokinase type A (PFKA) family. PPi-dependent PFK group II subfamily. Clade 'P' sub-subfamily.</text>
</comment>
<dbReference type="GO" id="GO:0003872">
    <property type="term" value="F:6-phosphofructokinase activity"/>
    <property type="evidence" value="ECO:0007669"/>
    <property type="project" value="UniProtKB-UniRule"/>
</dbReference>
<comment type="catalytic activity">
    <reaction evidence="6">
        <text>beta-D-fructose 6-phosphate + diphosphate = beta-D-fructose 1,6-bisphosphate + phosphate + H(+)</text>
        <dbReference type="Rhea" id="RHEA:13613"/>
        <dbReference type="ChEBI" id="CHEBI:15378"/>
        <dbReference type="ChEBI" id="CHEBI:32966"/>
        <dbReference type="ChEBI" id="CHEBI:33019"/>
        <dbReference type="ChEBI" id="CHEBI:43474"/>
        <dbReference type="ChEBI" id="CHEBI:57634"/>
        <dbReference type="EC" id="2.7.1.90"/>
    </reaction>
</comment>
<feature type="binding site" evidence="6">
    <location>
        <begin position="343"/>
        <end position="346"/>
    </location>
    <ligand>
        <name>substrate</name>
    </ligand>
</feature>
<keyword evidence="3 6" id="KW-0479">Metal-binding</keyword>
<evidence type="ECO:0000313" key="9">
    <source>
        <dbReference type="Proteomes" id="UP000255284"/>
    </source>
</evidence>
<comment type="cofactor">
    <cofactor evidence="1 6">
        <name>Mg(2+)</name>
        <dbReference type="ChEBI" id="CHEBI:18420"/>
    </cofactor>
</comment>
<feature type="active site" description="Proton acceptor" evidence="6">
    <location>
        <position position="171"/>
    </location>
</feature>
<dbReference type="InterPro" id="IPR011405">
    <property type="entry name" value="PPi-PFK_SMc01852"/>
</dbReference>
<feature type="binding site" evidence="6">
    <location>
        <position position="286"/>
    </location>
    <ligand>
        <name>substrate</name>
    </ligand>
</feature>
<dbReference type="Proteomes" id="UP000255284">
    <property type="component" value="Unassembled WGS sequence"/>
</dbReference>
<evidence type="ECO:0000259" key="7">
    <source>
        <dbReference type="Pfam" id="PF00365"/>
    </source>
</evidence>
<dbReference type="GO" id="GO:0047334">
    <property type="term" value="F:diphosphate-fructose-6-phosphate 1-phosphotransferase activity"/>
    <property type="evidence" value="ECO:0007669"/>
    <property type="project" value="UniProtKB-EC"/>
</dbReference>
<dbReference type="PRINTS" id="PR00476">
    <property type="entry name" value="PHFRCTKINASE"/>
</dbReference>
<dbReference type="Pfam" id="PF00365">
    <property type="entry name" value="PFK"/>
    <property type="match status" value="1"/>
</dbReference>
<dbReference type="PANTHER" id="PTHR45770">
    <property type="entry name" value="ATP-DEPENDENT 6-PHOSPHOFRUCTOKINASE 1"/>
    <property type="match status" value="1"/>
</dbReference>
<keyword evidence="6" id="KW-0963">Cytoplasm</keyword>
<dbReference type="GO" id="GO:0005737">
    <property type="term" value="C:cytoplasm"/>
    <property type="evidence" value="ECO:0007669"/>
    <property type="project" value="UniProtKB-SubCell"/>
</dbReference>
<dbReference type="SUPFAM" id="SSF53784">
    <property type="entry name" value="Phosphofructokinase"/>
    <property type="match status" value="1"/>
</dbReference>
<reference evidence="8 9" key="1">
    <citation type="submission" date="2018-06" db="EMBL/GenBank/DDBJ databases">
        <authorList>
            <consortium name="Pathogen Informatics"/>
            <person name="Doyle S."/>
        </authorList>
    </citation>
    <scope>NUCLEOTIDE SEQUENCE [LARGE SCALE GENOMIC DNA]</scope>
    <source>
        <strain evidence="8 9">NCTC11819</strain>
    </source>
</reference>
<protein>
    <recommendedName>
        <fullName evidence="6">Pyrophosphate--fructose 6-phosphate 1-phosphotransferase</fullName>
        <ecNumber evidence="6">2.7.1.90</ecNumber>
    </recommendedName>
    <alternativeName>
        <fullName evidence="6">6-phosphofructokinase, pyrophosphate dependent</fullName>
    </alternativeName>
    <alternativeName>
        <fullName evidence="6">PPi-dependent phosphofructokinase</fullName>
        <shortName evidence="6">PPi-PFK</shortName>
    </alternativeName>
    <alternativeName>
        <fullName evidence="6">Pyrophosphate-dependent 6-phosphofructose-1-kinase</fullName>
    </alternativeName>
</protein>
<evidence type="ECO:0000256" key="1">
    <source>
        <dbReference type="ARBA" id="ARBA00001946"/>
    </source>
</evidence>
<evidence type="ECO:0000256" key="3">
    <source>
        <dbReference type="ARBA" id="ARBA00022723"/>
    </source>
</evidence>
<evidence type="ECO:0000256" key="6">
    <source>
        <dbReference type="HAMAP-Rule" id="MF_01977"/>
    </source>
</evidence>
<comment type="function">
    <text evidence="6">Catalyzes the phosphorylation of D-fructose 6-phosphate, the first committing step of glycolysis. Uses inorganic phosphate (PPi) as phosphoryl donor instead of ATP like common ATP-dependent phosphofructokinases (ATP-PFKs), which renders the reaction reversible, and can thus function both in glycolysis and gluconeogenesis. Consistently, PPi-PFK can replace the enzymes of both the forward (ATP-PFK) and reverse (fructose-bisphosphatase (FBPase)) reactions.</text>
</comment>
<dbReference type="InterPro" id="IPR022953">
    <property type="entry name" value="ATP_PFK"/>
</dbReference>
<evidence type="ECO:0000256" key="4">
    <source>
        <dbReference type="ARBA" id="ARBA00022777"/>
    </source>
</evidence>
<dbReference type="UniPathway" id="UPA00109">
    <property type="reaction ID" value="UER00182"/>
</dbReference>
<organism evidence="8 9">
    <name type="scientific">Mobiluncus mulieris</name>
    <dbReference type="NCBI Taxonomy" id="2052"/>
    <lineage>
        <taxon>Bacteria</taxon>
        <taxon>Bacillati</taxon>
        <taxon>Actinomycetota</taxon>
        <taxon>Actinomycetes</taxon>
        <taxon>Actinomycetales</taxon>
        <taxon>Actinomycetaceae</taxon>
        <taxon>Mobiluncus</taxon>
    </lineage>
</organism>
<dbReference type="NCBIfam" id="NF005121">
    <property type="entry name" value="PRK06555.1"/>
    <property type="match status" value="1"/>
</dbReference>
<feature type="binding site" evidence="6">
    <location>
        <begin position="169"/>
        <end position="171"/>
    </location>
    <ligand>
        <name>substrate</name>
    </ligand>
</feature>
<keyword evidence="4 6" id="KW-0418">Kinase</keyword>
<dbReference type="EC" id="2.7.1.90" evidence="6"/>
<comment type="subunit">
    <text evidence="6">Homodimer or homotetramer.</text>
</comment>
<comment type="subcellular location">
    <subcellularLocation>
        <location evidence="6">Cytoplasm</location>
    </subcellularLocation>
</comment>
<dbReference type="HAMAP" id="MF_01977">
    <property type="entry name" value="Phosphofructokinase_II_P"/>
    <property type="match status" value="1"/>
</dbReference>
<dbReference type="InterPro" id="IPR000023">
    <property type="entry name" value="Phosphofructokinase_dom"/>
</dbReference>
<comment type="pathway">
    <text evidence="6">Carbohydrate degradation; glycolysis; D-glyceraldehyde 3-phosphate and glycerone phosphate from D-glucose: step 3/4.</text>
</comment>
<dbReference type="InterPro" id="IPR050929">
    <property type="entry name" value="PFKA"/>
</dbReference>
<feature type="binding site" evidence="6">
    <location>
        <position position="141"/>
    </location>
    <ligand>
        <name>Mg(2+)</name>
        <dbReference type="ChEBI" id="CHEBI:18420"/>
        <note>catalytic</note>
    </ligand>
</feature>
<evidence type="ECO:0000256" key="2">
    <source>
        <dbReference type="ARBA" id="ARBA00022679"/>
    </source>
</evidence>
<dbReference type="AlphaFoldDB" id="A0A2J9KQT2"/>
<proteinExistence type="inferred from homology"/>
<feature type="binding site" evidence="6">
    <location>
        <begin position="214"/>
        <end position="216"/>
    </location>
    <ligand>
        <name>substrate</name>
    </ligand>
</feature>
<comment type="caution">
    <text evidence="8">The sequence shown here is derived from an EMBL/GenBank/DDBJ whole genome shotgun (WGS) entry which is preliminary data.</text>
</comment>
<dbReference type="InterPro" id="IPR035966">
    <property type="entry name" value="PKF_sf"/>
</dbReference>
<accession>A0A2J9KQT2</accession>
<feature type="site" description="Important for catalytic activity; stabilizes the transition state when the phosphoryl donor is PPi" evidence="6">
    <location>
        <position position="168"/>
    </location>
</feature>